<dbReference type="InterPro" id="IPR014167">
    <property type="entry name" value="Tol-Pal_TolB"/>
</dbReference>
<evidence type="ECO:0000256" key="4">
    <source>
        <dbReference type="ARBA" id="ARBA00022764"/>
    </source>
</evidence>
<dbReference type="Gene3D" id="3.40.50.10070">
    <property type="entry name" value="TolB, N-terminal domain"/>
    <property type="match status" value="1"/>
</dbReference>
<accession>A0A1W1E5E3</accession>
<dbReference type="NCBIfam" id="TIGR02800">
    <property type="entry name" value="propeller_TolB"/>
    <property type="match status" value="1"/>
</dbReference>
<dbReference type="AlphaFoldDB" id="A0A1W1E5E3"/>
<comment type="subcellular location">
    <subcellularLocation>
        <location evidence="1">Periplasm</location>
    </subcellularLocation>
</comment>
<dbReference type="GO" id="GO:0017038">
    <property type="term" value="P:protein import"/>
    <property type="evidence" value="ECO:0007669"/>
    <property type="project" value="InterPro"/>
</dbReference>
<dbReference type="SUPFAM" id="SSF52964">
    <property type="entry name" value="TolB, N-terminal domain"/>
    <property type="match status" value="1"/>
</dbReference>
<dbReference type="InterPro" id="IPR011042">
    <property type="entry name" value="6-blade_b-propeller_TolB-like"/>
</dbReference>
<dbReference type="Gene3D" id="2.120.10.30">
    <property type="entry name" value="TolB, C-terminal domain"/>
    <property type="match status" value="1"/>
</dbReference>
<dbReference type="Pfam" id="PF04052">
    <property type="entry name" value="TolB_N"/>
    <property type="match status" value="1"/>
</dbReference>
<sequence length="437" mass="49824">MKLKMKLKQWLVLSLMLTLMLSVGTAYGALQVTVVKKDKNAFPITISKFKLIGKGVQDKDISKIIVDNLTRSGRFNALVSNTVVDKFDAEFWKQKNSEAVVIGSIKQEGIDFYRLTFTLFDVYNNTKLLSRSTRLHKQGFRKIAHQISDDIYEALLGENGSFNTLLTYITVKEDEQGEKTYQLNIADADAKNAQSRIKHNSPMLSPVWSPDRNYKDKKIAYVSFENGRSEIFIWHPFTRKKMQRLPHFDGIASSPSWHPNGKSLLMTMSYKGNKDIYAYNLATQRFTRWTKHKSIDTEASYSPDGKRIVFTSDRSGQPQIYIRNLETNRVNRVTFSGRYNAKATFSPDGKRLALVHRIDNDYRIALLDLKTSELTVISNGQLDESPHFSPNGDMIVFSSNRRAKGVLSVISVEGNRAYELSSHNAEVRGPNWSTHLE</sequence>
<dbReference type="Pfam" id="PF07676">
    <property type="entry name" value="PD40"/>
    <property type="match status" value="5"/>
</dbReference>
<evidence type="ECO:0000256" key="3">
    <source>
        <dbReference type="ARBA" id="ARBA00022729"/>
    </source>
</evidence>
<dbReference type="SUPFAM" id="SSF69304">
    <property type="entry name" value="Tricorn protease N-terminal domain"/>
    <property type="match status" value="1"/>
</dbReference>
<evidence type="ECO:0000259" key="5">
    <source>
        <dbReference type="Pfam" id="PF04052"/>
    </source>
</evidence>
<gene>
    <name evidence="6" type="ORF">MNB_SUP05-SYMBIONT-5-641</name>
</gene>
<dbReference type="InterPro" id="IPR011659">
    <property type="entry name" value="WD40"/>
</dbReference>
<dbReference type="InterPro" id="IPR007195">
    <property type="entry name" value="TolB_N"/>
</dbReference>
<dbReference type="HAMAP" id="MF_00671">
    <property type="entry name" value="TolB"/>
    <property type="match status" value="1"/>
</dbReference>
<dbReference type="EMBL" id="FPHZ01000207">
    <property type="protein sequence ID" value="SFV89150.1"/>
    <property type="molecule type" value="Genomic_DNA"/>
</dbReference>
<comment type="similarity">
    <text evidence="2">Belongs to the TolB family.</text>
</comment>
<evidence type="ECO:0000256" key="2">
    <source>
        <dbReference type="ARBA" id="ARBA00009820"/>
    </source>
</evidence>
<proteinExistence type="inferred from homology"/>
<dbReference type="PANTHER" id="PTHR36842:SF1">
    <property type="entry name" value="PROTEIN TOLB"/>
    <property type="match status" value="1"/>
</dbReference>
<name>A0A1W1E5E3_9ZZZZ</name>
<organism evidence="6">
    <name type="scientific">hydrothermal vent metagenome</name>
    <dbReference type="NCBI Taxonomy" id="652676"/>
    <lineage>
        <taxon>unclassified sequences</taxon>
        <taxon>metagenomes</taxon>
        <taxon>ecological metagenomes</taxon>
    </lineage>
</organism>
<protein>
    <submittedName>
        <fullName evidence="6">TolB protein, periplasmic protein involved in the tonb-independent uptake of group A colicins</fullName>
    </submittedName>
</protein>
<keyword evidence="3" id="KW-0732">Signal</keyword>
<dbReference type="PANTHER" id="PTHR36842">
    <property type="entry name" value="PROTEIN TOLB HOMOLOG"/>
    <property type="match status" value="1"/>
</dbReference>
<evidence type="ECO:0000313" key="6">
    <source>
        <dbReference type="EMBL" id="SFV89150.1"/>
    </source>
</evidence>
<keyword evidence="4" id="KW-0574">Periplasm</keyword>
<evidence type="ECO:0000256" key="1">
    <source>
        <dbReference type="ARBA" id="ARBA00004418"/>
    </source>
</evidence>
<dbReference type="GO" id="GO:0042597">
    <property type="term" value="C:periplasmic space"/>
    <property type="evidence" value="ECO:0007669"/>
    <property type="project" value="UniProtKB-SubCell"/>
</dbReference>
<reference evidence="6" key="1">
    <citation type="submission" date="2016-10" db="EMBL/GenBank/DDBJ databases">
        <authorList>
            <person name="de Groot N.N."/>
        </authorList>
    </citation>
    <scope>NUCLEOTIDE SEQUENCE</scope>
</reference>
<feature type="domain" description="TolB N-terminal" evidence="5">
    <location>
        <begin position="30"/>
        <end position="127"/>
    </location>
</feature>